<sequence>MKTTKKLYRLSLKALFIQWIQPSYVLVFTIFFIFYFIPEWWMIPIIILCLIFFSRYLSFRSIAYTFTAKEIIYQTALLKRHTVTLSFTKIDELYMTQTFFQKKLRVASIHIKCKDNIVFLPHIPLEHAREMLQLYDENRAAPE</sequence>
<evidence type="ECO:0000313" key="4">
    <source>
        <dbReference type="Proteomes" id="UP000823937"/>
    </source>
</evidence>
<name>A0A9D1TJ11_9BACI</name>
<organism evidence="3 4">
    <name type="scientific">Candidatus Pseudogracilibacillus intestinigallinarum</name>
    <dbReference type="NCBI Taxonomy" id="2838742"/>
    <lineage>
        <taxon>Bacteria</taxon>
        <taxon>Bacillati</taxon>
        <taxon>Bacillota</taxon>
        <taxon>Bacilli</taxon>
        <taxon>Bacillales</taxon>
        <taxon>Bacillaceae</taxon>
        <taxon>Pseudogracilibacillus</taxon>
    </lineage>
</organism>
<feature type="transmembrane region" description="Helical" evidence="1">
    <location>
        <begin position="12"/>
        <end position="35"/>
    </location>
</feature>
<accession>A0A9D1TJ11</accession>
<gene>
    <name evidence="3" type="ORF">H9895_01250</name>
</gene>
<reference evidence="3" key="2">
    <citation type="submission" date="2021-04" db="EMBL/GenBank/DDBJ databases">
        <authorList>
            <person name="Gilroy R."/>
        </authorList>
    </citation>
    <scope>NUCLEOTIDE SEQUENCE</scope>
    <source>
        <strain evidence="3">CHK169-2315</strain>
    </source>
</reference>
<feature type="domain" description="YdbS-like PH" evidence="2">
    <location>
        <begin position="60"/>
        <end position="133"/>
    </location>
</feature>
<evidence type="ECO:0000256" key="1">
    <source>
        <dbReference type="SAM" id="Phobius"/>
    </source>
</evidence>
<dbReference type="PANTHER" id="PTHR34473:SF2">
    <property type="entry name" value="UPF0699 TRANSMEMBRANE PROTEIN YDBT"/>
    <property type="match status" value="1"/>
</dbReference>
<keyword evidence="1" id="KW-0812">Transmembrane</keyword>
<dbReference type="PANTHER" id="PTHR34473">
    <property type="entry name" value="UPF0699 TRANSMEMBRANE PROTEIN YDBS"/>
    <property type="match status" value="1"/>
</dbReference>
<dbReference type="EMBL" id="DXHX01000018">
    <property type="protein sequence ID" value="HIV73690.1"/>
    <property type="molecule type" value="Genomic_DNA"/>
</dbReference>
<keyword evidence="1" id="KW-0472">Membrane</keyword>
<reference evidence="3" key="1">
    <citation type="journal article" date="2021" name="PeerJ">
        <title>Extensive microbial diversity within the chicken gut microbiome revealed by metagenomics and culture.</title>
        <authorList>
            <person name="Gilroy R."/>
            <person name="Ravi A."/>
            <person name="Getino M."/>
            <person name="Pursley I."/>
            <person name="Horton D.L."/>
            <person name="Alikhan N.F."/>
            <person name="Baker D."/>
            <person name="Gharbi K."/>
            <person name="Hall N."/>
            <person name="Watson M."/>
            <person name="Adriaenssens E.M."/>
            <person name="Foster-Nyarko E."/>
            <person name="Jarju S."/>
            <person name="Secka A."/>
            <person name="Antonio M."/>
            <person name="Oren A."/>
            <person name="Chaudhuri R.R."/>
            <person name="La Ragione R."/>
            <person name="Hildebrand F."/>
            <person name="Pallen M.J."/>
        </authorList>
    </citation>
    <scope>NUCLEOTIDE SEQUENCE</scope>
    <source>
        <strain evidence="3">CHK169-2315</strain>
    </source>
</reference>
<dbReference type="Proteomes" id="UP000823937">
    <property type="component" value="Unassembled WGS sequence"/>
</dbReference>
<comment type="caution">
    <text evidence="3">The sequence shown here is derived from an EMBL/GenBank/DDBJ whole genome shotgun (WGS) entry which is preliminary data.</text>
</comment>
<dbReference type="InterPro" id="IPR005182">
    <property type="entry name" value="YdbS-like_PH"/>
</dbReference>
<dbReference type="Pfam" id="PF03703">
    <property type="entry name" value="bPH_2"/>
    <property type="match status" value="1"/>
</dbReference>
<keyword evidence="1" id="KW-1133">Transmembrane helix</keyword>
<evidence type="ECO:0000259" key="2">
    <source>
        <dbReference type="Pfam" id="PF03703"/>
    </source>
</evidence>
<protein>
    <submittedName>
        <fullName evidence="3">PH domain-containing protein</fullName>
    </submittedName>
</protein>
<evidence type="ECO:0000313" key="3">
    <source>
        <dbReference type="EMBL" id="HIV73690.1"/>
    </source>
</evidence>
<proteinExistence type="predicted"/>
<dbReference type="AlphaFoldDB" id="A0A9D1TJ11"/>
<feature type="transmembrane region" description="Helical" evidence="1">
    <location>
        <begin position="41"/>
        <end position="59"/>
    </location>
</feature>